<proteinExistence type="predicted"/>
<feature type="compositionally biased region" description="Basic and acidic residues" evidence="1">
    <location>
        <begin position="793"/>
        <end position="802"/>
    </location>
</feature>
<gene>
    <name evidence="2" type="ORF">MS3_00008314</name>
</gene>
<feature type="compositionally biased region" description="Acidic residues" evidence="1">
    <location>
        <begin position="86"/>
        <end position="98"/>
    </location>
</feature>
<feature type="compositionally biased region" description="Low complexity" evidence="1">
    <location>
        <begin position="731"/>
        <end position="754"/>
    </location>
</feature>
<feature type="compositionally biased region" description="Pro residues" evidence="1">
    <location>
        <begin position="627"/>
        <end position="636"/>
    </location>
</feature>
<evidence type="ECO:0008006" key="4">
    <source>
        <dbReference type="Google" id="ProtNLM"/>
    </source>
</evidence>
<protein>
    <recommendedName>
        <fullName evidence="4">Serine/arginine repetitive matrix protein 2</fullName>
    </recommendedName>
</protein>
<feature type="region of interest" description="Disordered" evidence="1">
    <location>
        <begin position="989"/>
        <end position="1014"/>
    </location>
</feature>
<keyword evidence="3" id="KW-1185">Reference proteome</keyword>
<feature type="region of interest" description="Disordered" evidence="1">
    <location>
        <begin position="697"/>
        <end position="802"/>
    </location>
</feature>
<feature type="compositionally biased region" description="Basic and acidic residues" evidence="1">
    <location>
        <begin position="419"/>
        <end position="428"/>
    </location>
</feature>
<feature type="compositionally biased region" description="Low complexity" evidence="1">
    <location>
        <begin position="213"/>
        <end position="239"/>
    </location>
</feature>
<evidence type="ECO:0000313" key="2">
    <source>
        <dbReference type="EMBL" id="KAH9581067.1"/>
    </source>
</evidence>
<feature type="region of interest" description="Disordered" evidence="1">
    <location>
        <begin position="43"/>
        <end position="105"/>
    </location>
</feature>
<feature type="compositionally biased region" description="Basic residues" evidence="1">
    <location>
        <begin position="990"/>
        <end position="999"/>
    </location>
</feature>
<feature type="compositionally biased region" description="Basic residues" evidence="1">
    <location>
        <begin position="703"/>
        <end position="712"/>
    </location>
</feature>
<feature type="region of interest" description="Disordered" evidence="1">
    <location>
        <begin position="262"/>
        <end position="539"/>
    </location>
</feature>
<dbReference type="EMBL" id="AMPZ03000006">
    <property type="protein sequence ID" value="KAH9581067.1"/>
    <property type="molecule type" value="Genomic_DNA"/>
</dbReference>
<dbReference type="KEGG" id="shx:MS3_00008314"/>
<dbReference type="GeneID" id="24588685"/>
<dbReference type="AlphaFoldDB" id="A0A922IJS8"/>
<feature type="compositionally biased region" description="Basic and acidic residues" evidence="1">
    <location>
        <begin position="461"/>
        <end position="474"/>
    </location>
</feature>
<dbReference type="RefSeq" id="XP_051065272.1">
    <property type="nucleotide sequence ID" value="XM_051216680.1"/>
</dbReference>
<reference evidence="2" key="2">
    <citation type="journal article" date="2019" name="Gigascience">
        <title>High-quality Schistosoma haematobium genome achieved by single-molecule and long-range sequencing.</title>
        <authorList>
            <person name="Stroehlein A.J."/>
            <person name="Korhonen P.K."/>
            <person name="Chong T.M."/>
            <person name="Lim Y.L."/>
            <person name="Chan K.G."/>
            <person name="Webster B."/>
            <person name="Rollinson D."/>
            <person name="Brindley P.J."/>
            <person name="Gasser R.B."/>
            <person name="Young N.D."/>
        </authorList>
    </citation>
    <scope>NUCLEOTIDE SEQUENCE</scope>
</reference>
<sequence>MDPAVISALHCLENDHHEQLDFEDENFSINPWETELLSLKNNKRDYHESSASSSSSDSSGSSPYDEGEMRSSDESEFSKDEHSSEEGEVQSEIDEVEGTADVVVKKDETPWERGLRLARERLERAKALKAKEKDLVEKRMNLPVPAPAVDKKVETPVEDDFLWPCYYQVYIIGRTELTGHRYLPEDILPPSAKETSEWRRRVTKHRRSRSASRRFSSASSSSSVSSSSRSSSRSSAASSNISSLASVAVSWKETCAKAMKPYLRSPRRHGKYDSRHSSATNSRSSDSDSGSGRSRSSYPTAASGARSGAMNDRGRSYWGAGKHRGRNIESGNSSASRSGSKSSAGSRGRKSGGNQTWFRGPGGRGGDSKNKTGRRSKSPVTSPPRRRTDVPPLPNERPVKRPWVIAPSLATTAQNVPKSDGHTKERSHSSSKSPTPSGDKDTGEKRYITSWSRSPSSGGENGRDVTVHRHERLPDVIPGPQHVRNRRSGVASPLRRKKSRSPFADDATRPSTLTNWAPKSVSYPENARNDMSNSQTSTINDQNCPVVMEQHIEPEALYRSSNTDTLSNTVVNSAQSVSTGGAVGAGELPPNRPGVRLTLAPRMKAAPVGISSLANAAPSRTSTNRLPPQPSSPPPQSRQIRPPGVPILHRHTSPIDTNQHSTVGTNIINMPMTQTQVRLQAEAAAAALEIRERRRAAAEAANKNRRPRRRKRTDLESIPVRGRPTYRRKSFSASSEASGSSSSSNSSRSPSSGRSRSDSGRPAAVRHNPAGRQAPLIKHDQEGVRPSGRKRVRQDTQRTSLKEIDENTTRRHVGRNMLPNSIDPREPLEYVRYTKQSDFNERSTHRTRGTDQFIQKPIQPMKRSYPSGVEEMPVRQRPERDLRLPGAHYPNQSVDELHRVVNPESRRTAVSQFNMPTKERIIRPRTPHGLEMIDFRSRSPHADVDILPKIIRLDREQYRRVNYDVPDVSVCEKSSADLTMVDSTDSFGAKRARSRHRSRGPGVTIDRSEPFESDTGSFAAEQRLRKLRERLNLVDDAIAEIKAGTGAQSNFNFGDIRR</sequence>
<name>A0A922IJS8_SCHHA</name>
<feature type="compositionally biased region" description="Low complexity" evidence="1">
    <location>
        <begin position="330"/>
        <end position="346"/>
    </location>
</feature>
<evidence type="ECO:0000313" key="3">
    <source>
        <dbReference type="Proteomes" id="UP000471633"/>
    </source>
</evidence>
<feature type="compositionally biased region" description="Low complexity" evidence="1">
    <location>
        <begin position="49"/>
        <end position="62"/>
    </location>
</feature>
<dbReference type="CTD" id="24588685"/>
<organism evidence="2 3">
    <name type="scientific">Schistosoma haematobium</name>
    <name type="common">Blood fluke</name>
    <dbReference type="NCBI Taxonomy" id="6185"/>
    <lineage>
        <taxon>Eukaryota</taxon>
        <taxon>Metazoa</taxon>
        <taxon>Spiralia</taxon>
        <taxon>Lophotrochozoa</taxon>
        <taxon>Platyhelminthes</taxon>
        <taxon>Trematoda</taxon>
        <taxon>Digenea</taxon>
        <taxon>Strigeidida</taxon>
        <taxon>Schistosomatoidea</taxon>
        <taxon>Schistosomatidae</taxon>
        <taxon>Schistosoma</taxon>
    </lineage>
</organism>
<feature type="compositionally biased region" description="Polar residues" evidence="1">
    <location>
        <begin position="654"/>
        <end position="663"/>
    </location>
</feature>
<feature type="region of interest" description="Disordered" evidence="1">
    <location>
        <begin position="616"/>
        <end position="663"/>
    </location>
</feature>
<feature type="compositionally biased region" description="Polar residues" evidence="1">
    <location>
        <begin position="529"/>
        <end position="539"/>
    </location>
</feature>
<feature type="region of interest" description="Disordered" evidence="1">
    <location>
        <begin position="194"/>
        <end position="239"/>
    </location>
</feature>
<comment type="caution">
    <text evidence="2">The sequence shown here is derived from an EMBL/GenBank/DDBJ whole genome shotgun (WGS) entry which is preliminary data.</text>
</comment>
<reference evidence="2" key="3">
    <citation type="submission" date="2021-06" db="EMBL/GenBank/DDBJ databases">
        <title>Chromosome-level genome assembly for S. haematobium.</title>
        <authorList>
            <person name="Stroehlein A.J."/>
        </authorList>
    </citation>
    <scope>NUCLEOTIDE SEQUENCE</scope>
</reference>
<accession>A0A922IJS8</accession>
<dbReference type="Proteomes" id="UP000471633">
    <property type="component" value="Unassembled WGS sequence"/>
</dbReference>
<reference evidence="2" key="4">
    <citation type="journal article" date="2022" name="PLoS Pathog.">
        <title>Chromosome-level genome of Schistosoma haematobium underpins genome-wide explorations of molecular variation.</title>
        <authorList>
            <person name="Stroehlein A.J."/>
            <person name="Korhonen P.K."/>
            <person name="Lee V.V."/>
            <person name="Ralph S.A."/>
            <person name="Mentink-Kane M."/>
            <person name="You H."/>
            <person name="McManus D.P."/>
            <person name="Tchuente L.T."/>
            <person name="Stothard J.R."/>
            <person name="Kaur P."/>
            <person name="Dudchenko O."/>
            <person name="Aiden E.L."/>
            <person name="Yang B."/>
            <person name="Yang H."/>
            <person name="Emery A.M."/>
            <person name="Webster B.L."/>
            <person name="Brindley P.J."/>
            <person name="Rollinson D."/>
            <person name="Chang B.C.H."/>
            <person name="Gasser R.B."/>
            <person name="Young N.D."/>
        </authorList>
    </citation>
    <scope>NUCLEOTIDE SEQUENCE</scope>
</reference>
<reference evidence="2" key="1">
    <citation type="journal article" date="2012" name="Nat. Genet.">
        <title>Whole-genome sequence of Schistosoma haematobium.</title>
        <authorList>
            <person name="Young N.D."/>
            <person name="Jex A.R."/>
            <person name="Li B."/>
            <person name="Liu S."/>
            <person name="Yang L."/>
            <person name="Xiong Z."/>
            <person name="Li Y."/>
            <person name="Cantacessi C."/>
            <person name="Hall R.S."/>
            <person name="Xu X."/>
            <person name="Chen F."/>
            <person name="Wu X."/>
            <person name="Zerlotini A."/>
            <person name="Oliveira G."/>
            <person name="Hofmann A."/>
            <person name="Zhang G."/>
            <person name="Fang X."/>
            <person name="Kang Y."/>
            <person name="Campbell B.E."/>
            <person name="Loukas A."/>
            <person name="Ranganathan S."/>
            <person name="Rollinson D."/>
            <person name="Rinaldi G."/>
            <person name="Brindley P.J."/>
            <person name="Yang H."/>
            <person name="Wang J."/>
            <person name="Wang J."/>
            <person name="Gasser R.B."/>
        </authorList>
    </citation>
    <scope>NUCLEOTIDE SEQUENCE</scope>
</reference>
<feature type="compositionally biased region" description="Polar residues" evidence="1">
    <location>
        <begin position="449"/>
        <end position="458"/>
    </location>
</feature>
<feature type="compositionally biased region" description="Low complexity" evidence="1">
    <location>
        <begin position="277"/>
        <end position="297"/>
    </location>
</feature>
<feature type="compositionally biased region" description="Basic and acidic residues" evidence="1">
    <location>
        <begin position="438"/>
        <end position="447"/>
    </location>
</feature>
<evidence type="ECO:0000256" key="1">
    <source>
        <dbReference type="SAM" id="MobiDB-lite"/>
    </source>
</evidence>
<feature type="compositionally biased region" description="Basic residues" evidence="1">
    <location>
        <begin position="201"/>
        <end position="212"/>
    </location>
</feature>
<feature type="compositionally biased region" description="Basic and acidic residues" evidence="1">
    <location>
        <begin position="67"/>
        <end position="85"/>
    </location>
</feature>